<dbReference type="GO" id="GO:0016020">
    <property type="term" value="C:membrane"/>
    <property type="evidence" value="ECO:0007669"/>
    <property type="project" value="UniProtKB-SubCell"/>
</dbReference>
<gene>
    <name evidence="10" type="ORF">LITE_LOCUS25529</name>
</gene>
<dbReference type="AlphaFoldDB" id="A0AAV0LTQ3"/>
<accession>A0AAV0LTQ3</accession>
<keyword evidence="6" id="KW-0653">Protein transport</keyword>
<reference evidence="10" key="1">
    <citation type="submission" date="2022-08" db="EMBL/GenBank/DDBJ databases">
        <authorList>
            <person name="Gutierrez-Valencia J."/>
        </authorList>
    </citation>
    <scope>NUCLEOTIDE SEQUENCE</scope>
</reference>
<keyword evidence="8 9" id="KW-0472">Membrane</keyword>
<evidence type="ECO:0000256" key="7">
    <source>
        <dbReference type="ARBA" id="ARBA00022989"/>
    </source>
</evidence>
<dbReference type="GO" id="GO:0035673">
    <property type="term" value="F:oligopeptide transmembrane transporter activity"/>
    <property type="evidence" value="ECO:0007669"/>
    <property type="project" value="InterPro"/>
</dbReference>
<sequence>MKEHALITIFASCGSSGVYAVNIVTIIKAFYKRGLNPGAAFLLVQTTQQVGSGLNGLGVASFGLDWATVASFLGSPIANPLYAIVNSFVGFLLLIYVVLPIAYWGNVHHAKRFPIFSSDTFDSTGQPYNITRIINDKSFDINLSAYDGYSKIHLSIFFAFVYGLSFATLTATISHVALFDGQ</sequence>
<dbReference type="InterPro" id="IPR004648">
    <property type="entry name" value="Oligpept_transpt"/>
</dbReference>
<evidence type="ECO:0000313" key="10">
    <source>
        <dbReference type="EMBL" id="CAI0437616.1"/>
    </source>
</evidence>
<dbReference type="Proteomes" id="UP001154282">
    <property type="component" value="Unassembled WGS sequence"/>
</dbReference>
<organism evidence="10 11">
    <name type="scientific">Linum tenue</name>
    <dbReference type="NCBI Taxonomy" id="586396"/>
    <lineage>
        <taxon>Eukaryota</taxon>
        <taxon>Viridiplantae</taxon>
        <taxon>Streptophyta</taxon>
        <taxon>Embryophyta</taxon>
        <taxon>Tracheophyta</taxon>
        <taxon>Spermatophyta</taxon>
        <taxon>Magnoliopsida</taxon>
        <taxon>eudicotyledons</taxon>
        <taxon>Gunneridae</taxon>
        <taxon>Pentapetalae</taxon>
        <taxon>rosids</taxon>
        <taxon>fabids</taxon>
        <taxon>Malpighiales</taxon>
        <taxon>Linaceae</taxon>
        <taxon>Linum</taxon>
    </lineage>
</organism>
<keyword evidence="3" id="KW-0813">Transport</keyword>
<evidence type="ECO:0000256" key="8">
    <source>
        <dbReference type="ARBA" id="ARBA00023136"/>
    </source>
</evidence>
<feature type="transmembrane region" description="Helical" evidence="9">
    <location>
        <begin position="81"/>
        <end position="104"/>
    </location>
</feature>
<dbReference type="Pfam" id="PF03169">
    <property type="entry name" value="OPT"/>
    <property type="match status" value="1"/>
</dbReference>
<protein>
    <recommendedName>
        <fullName evidence="12">Nodulin-like domain-containing protein</fullName>
    </recommendedName>
</protein>
<dbReference type="InterPro" id="IPR004813">
    <property type="entry name" value="OPT"/>
</dbReference>
<evidence type="ECO:0000313" key="11">
    <source>
        <dbReference type="Proteomes" id="UP001154282"/>
    </source>
</evidence>
<dbReference type="PANTHER" id="PTHR22601">
    <property type="entry name" value="ISP4 LIKE PROTEIN"/>
    <property type="match status" value="1"/>
</dbReference>
<keyword evidence="11" id="KW-1185">Reference proteome</keyword>
<evidence type="ECO:0000256" key="1">
    <source>
        <dbReference type="ARBA" id="ARBA00004141"/>
    </source>
</evidence>
<name>A0AAV0LTQ3_9ROSI</name>
<evidence type="ECO:0000256" key="9">
    <source>
        <dbReference type="SAM" id="Phobius"/>
    </source>
</evidence>
<keyword evidence="5" id="KW-0571">Peptide transport</keyword>
<keyword evidence="4 9" id="KW-0812">Transmembrane</keyword>
<comment type="caution">
    <text evidence="10">The sequence shown here is derived from an EMBL/GenBank/DDBJ whole genome shotgun (WGS) entry which is preliminary data.</text>
</comment>
<evidence type="ECO:0000256" key="6">
    <source>
        <dbReference type="ARBA" id="ARBA00022927"/>
    </source>
</evidence>
<evidence type="ECO:0000256" key="3">
    <source>
        <dbReference type="ARBA" id="ARBA00022448"/>
    </source>
</evidence>
<evidence type="ECO:0000256" key="4">
    <source>
        <dbReference type="ARBA" id="ARBA00022692"/>
    </source>
</evidence>
<keyword evidence="7 9" id="KW-1133">Transmembrane helix</keyword>
<evidence type="ECO:0008006" key="12">
    <source>
        <dbReference type="Google" id="ProtNLM"/>
    </source>
</evidence>
<proteinExistence type="inferred from homology"/>
<comment type="similarity">
    <text evidence="2">Belongs to the oligopeptide OPT transporter (TC 2.A.67.1) family.</text>
</comment>
<comment type="subcellular location">
    <subcellularLocation>
        <location evidence="1">Membrane</location>
        <topology evidence="1">Multi-pass membrane protein</topology>
    </subcellularLocation>
</comment>
<feature type="transmembrane region" description="Helical" evidence="9">
    <location>
        <begin position="156"/>
        <end position="179"/>
    </location>
</feature>
<dbReference type="EMBL" id="CAMGYJ010000006">
    <property type="protein sequence ID" value="CAI0437616.1"/>
    <property type="molecule type" value="Genomic_DNA"/>
</dbReference>
<evidence type="ECO:0000256" key="2">
    <source>
        <dbReference type="ARBA" id="ARBA00005484"/>
    </source>
</evidence>
<evidence type="ECO:0000256" key="5">
    <source>
        <dbReference type="ARBA" id="ARBA00022856"/>
    </source>
</evidence>
<dbReference type="GO" id="GO:0015031">
    <property type="term" value="P:protein transport"/>
    <property type="evidence" value="ECO:0007669"/>
    <property type="project" value="UniProtKB-KW"/>
</dbReference>